<protein>
    <submittedName>
        <fullName evidence="1">Uncharacterized protein</fullName>
    </submittedName>
</protein>
<comment type="caution">
    <text evidence="1">The sequence shown here is derived from an EMBL/GenBank/DDBJ whole genome shotgun (WGS) entry which is preliminary data.</text>
</comment>
<accession>A0A2S7IQ88</accession>
<reference evidence="2" key="1">
    <citation type="submission" date="2018-02" db="EMBL/GenBank/DDBJ databases">
        <title>Genome sequencing of Solimonas sp. HR-BB.</title>
        <authorList>
            <person name="Lee Y."/>
            <person name="Jeon C.O."/>
        </authorList>
    </citation>
    <scope>NUCLEOTIDE SEQUENCE [LARGE SCALE GENOMIC DNA]</scope>
    <source>
        <strain evidence="2">HR-U</strain>
    </source>
</reference>
<dbReference type="EMBL" id="PTRA01000001">
    <property type="protein sequence ID" value="PQA59829.1"/>
    <property type="molecule type" value="Genomic_DNA"/>
</dbReference>
<dbReference type="OrthoDB" id="9813719at2"/>
<evidence type="ECO:0000313" key="1">
    <source>
        <dbReference type="EMBL" id="PQA59829.1"/>
    </source>
</evidence>
<sequence>MKYHGTGDNTFSSDSPCSTLTTTDRVGLVQSEYLLSYHSNSQSTALNQPCPTITTKDKMGVVQAEQFIALQYSQGQQD</sequence>
<gene>
    <name evidence="1" type="ORF">C5O19_09465</name>
</gene>
<dbReference type="RefSeq" id="WP_104711611.1">
    <property type="nucleotide sequence ID" value="NZ_PTRA01000001.1"/>
</dbReference>
<dbReference type="AlphaFoldDB" id="A0A2S7IQ88"/>
<organism evidence="1 2">
    <name type="scientific">Siphonobacter curvatus</name>
    <dbReference type="NCBI Taxonomy" id="2094562"/>
    <lineage>
        <taxon>Bacteria</taxon>
        <taxon>Pseudomonadati</taxon>
        <taxon>Bacteroidota</taxon>
        <taxon>Cytophagia</taxon>
        <taxon>Cytophagales</taxon>
        <taxon>Cytophagaceae</taxon>
        <taxon>Siphonobacter</taxon>
    </lineage>
</organism>
<keyword evidence="2" id="KW-1185">Reference proteome</keyword>
<proteinExistence type="predicted"/>
<name>A0A2S7IQ88_9BACT</name>
<dbReference type="Proteomes" id="UP000239590">
    <property type="component" value="Unassembled WGS sequence"/>
</dbReference>
<evidence type="ECO:0000313" key="2">
    <source>
        <dbReference type="Proteomes" id="UP000239590"/>
    </source>
</evidence>